<evidence type="ECO:0000256" key="2">
    <source>
        <dbReference type="ARBA" id="ARBA00022496"/>
    </source>
</evidence>
<dbReference type="InterPro" id="IPR017871">
    <property type="entry name" value="ABC_transporter-like_CS"/>
</dbReference>
<dbReference type="SUPFAM" id="SSF52540">
    <property type="entry name" value="P-loop containing nucleoside triphosphate hydrolases"/>
    <property type="match status" value="1"/>
</dbReference>
<dbReference type="GO" id="GO:0043190">
    <property type="term" value="C:ATP-binding cassette (ABC) transporter complex"/>
    <property type="evidence" value="ECO:0007669"/>
    <property type="project" value="InterPro"/>
</dbReference>
<dbReference type="GO" id="GO:0016887">
    <property type="term" value="F:ATP hydrolysis activity"/>
    <property type="evidence" value="ECO:0007669"/>
    <property type="project" value="InterPro"/>
</dbReference>
<dbReference type="Gene3D" id="2.40.50.100">
    <property type="match status" value="1"/>
</dbReference>
<keyword evidence="8" id="KW-0614">Plasmid</keyword>
<dbReference type="PANTHER" id="PTHR42781">
    <property type="entry name" value="SPERMIDINE/PUTRESCINE IMPORT ATP-BINDING PROTEIN POTA"/>
    <property type="match status" value="1"/>
</dbReference>
<sequence length="363" mass="39494">MNLVASSAKTNTALHLSGVIKRFGEHEVVRNLDLEVRKGEFISVLGPSGCGKTTVLRMIAGFEHPTTGQILIDGRDVSRLRPDQRNLGMVFQSYALFPNMSVAANVGFGLKIAAMADRDIQRRVAEMLELVGLTGFERRFPYELSGGQQQRVALARALATKPAMLLLDEPLSALDAKIRLSLREQIRDIQTELGITTLFVTHDQEEALSMSDRVAVMNSGRVEQFGTPLEIYNRPATRFVASFVGTLSVLNATLLDPASGAVEVATATLKNLELPQGLARGDHISLAVRPEAIRFGVHKGDAILRGKVTGVGFYGSVIRVRLLVGNETITIDMFNTPLSSPPSRGEDVDISIDPNSVFVMRAE</sequence>
<dbReference type="Gene3D" id="3.40.50.300">
    <property type="entry name" value="P-loop containing nucleotide triphosphate hydrolases"/>
    <property type="match status" value="1"/>
</dbReference>
<name>A0A0H3FHI9_RAHSY</name>
<dbReference type="InterPro" id="IPR003593">
    <property type="entry name" value="AAA+_ATPase"/>
</dbReference>
<keyword evidence="1" id="KW-0813">Transport</keyword>
<dbReference type="PANTHER" id="PTHR42781:SF4">
    <property type="entry name" value="SPERMIDINE_PUTRESCINE IMPORT ATP-BINDING PROTEIN POTA"/>
    <property type="match status" value="1"/>
</dbReference>
<keyword evidence="6" id="KW-0406">Ion transport</keyword>
<keyword evidence="3" id="KW-0547">Nucleotide-binding</keyword>
<dbReference type="KEGG" id="rah:Rahaq_5049"/>
<dbReference type="InterPro" id="IPR003439">
    <property type="entry name" value="ABC_transporter-like_ATP-bd"/>
</dbReference>
<reference evidence="8 9" key="2">
    <citation type="journal article" date="2012" name="J. Bacteriol.">
        <title>Complete Genome Sequence of Rahnella sp. Strain Y9602, a Gammaproteobacterium Isolate from Metal- and Radionuclide-Contaminated Soil.</title>
        <authorList>
            <person name="Martinez R.J."/>
            <person name="Bruce D."/>
            <person name="Detter C."/>
            <person name="Goodwin L.A."/>
            <person name="Han J."/>
            <person name="Han C.S."/>
            <person name="Held B."/>
            <person name="Land M.L."/>
            <person name="Mikhailova N."/>
            <person name="Nolan M."/>
            <person name="Pennacchio L."/>
            <person name="Pitluck S."/>
            <person name="Tapia R."/>
            <person name="Woyke T."/>
            <person name="Sobecky P.A."/>
        </authorList>
    </citation>
    <scope>NUCLEOTIDE SEQUENCE [LARGE SCALE GENOMIC DNA]</scope>
    <source>
        <strain evidence="8 9">Y9602</strain>
        <plasmid evidence="8">pRAHAQ02</plasmid>
    </source>
</reference>
<evidence type="ECO:0000259" key="7">
    <source>
        <dbReference type="PROSITE" id="PS50893"/>
    </source>
</evidence>
<dbReference type="AlphaFoldDB" id="A0A0H3FHI9"/>
<protein>
    <submittedName>
        <fullName evidence="8">ABC transporter related protein</fullName>
    </submittedName>
</protein>
<dbReference type="InterPro" id="IPR013611">
    <property type="entry name" value="Transp-assoc_OB_typ2"/>
</dbReference>
<keyword evidence="4" id="KW-0067">ATP-binding</keyword>
<evidence type="ECO:0000313" key="8">
    <source>
        <dbReference type="EMBL" id="ADW76624.1"/>
    </source>
</evidence>
<dbReference type="EMBL" id="CP002507">
    <property type="protein sequence ID" value="ADW76624.1"/>
    <property type="molecule type" value="Genomic_DNA"/>
</dbReference>
<dbReference type="PROSITE" id="PS50893">
    <property type="entry name" value="ABC_TRANSPORTER_2"/>
    <property type="match status" value="1"/>
</dbReference>
<dbReference type="GO" id="GO:0022857">
    <property type="term" value="F:transmembrane transporter activity"/>
    <property type="evidence" value="ECO:0007669"/>
    <property type="project" value="InterPro"/>
</dbReference>
<dbReference type="FunFam" id="3.40.50.300:FF:000425">
    <property type="entry name" value="Probable ABC transporter, ATP-binding subunit"/>
    <property type="match status" value="1"/>
</dbReference>
<dbReference type="GO" id="GO:0006826">
    <property type="term" value="P:iron ion transport"/>
    <property type="evidence" value="ECO:0007669"/>
    <property type="project" value="UniProtKB-KW"/>
</dbReference>
<dbReference type="RefSeq" id="WP_013578305.1">
    <property type="nucleotide sequence ID" value="NC_015063.1"/>
</dbReference>
<dbReference type="OrthoDB" id="9802264at2"/>
<dbReference type="HOGENOM" id="CLU_000604_1_1_6"/>
<proteinExistence type="predicted"/>
<evidence type="ECO:0000256" key="1">
    <source>
        <dbReference type="ARBA" id="ARBA00022448"/>
    </source>
</evidence>
<dbReference type="Pfam" id="PF08402">
    <property type="entry name" value="TOBE_2"/>
    <property type="match status" value="1"/>
</dbReference>
<organism evidence="8 9">
    <name type="scientific">Rahnella sp. (strain Y9602)</name>
    <dbReference type="NCBI Taxonomy" id="2703885"/>
    <lineage>
        <taxon>Bacteria</taxon>
        <taxon>Pseudomonadati</taxon>
        <taxon>Pseudomonadota</taxon>
        <taxon>Gammaproteobacteria</taxon>
        <taxon>Enterobacterales</taxon>
        <taxon>Yersiniaceae</taxon>
        <taxon>Rahnella</taxon>
    </lineage>
</organism>
<dbReference type="InterPro" id="IPR027417">
    <property type="entry name" value="P-loop_NTPase"/>
</dbReference>
<dbReference type="GeneID" id="95420293"/>
<dbReference type="SMART" id="SM00382">
    <property type="entry name" value="AAA"/>
    <property type="match status" value="1"/>
</dbReference>
<keyword evidence="5" id="KW-0408">Iron</keyword>
<geneLocation type="plasmid" evidence="8 9">
    <name>pRAHAQ02</name>
</geneLocation>
<dbReference type="SUPFAM" id="SSF50331">
    <property type="entry name" value="MOP-like"/>
    <property type="match status" value="1"/>
</dbReference>
<dbReference type="Proteomes" id="UP000007257">
    <property type="component" value="Plasmid pRAHAQ02"/>
</dbReference>
<gene>
    <name evidence="8" type="ordered locus">Rahaq_5049</name>
</gene>
<feature type="domain" description="ABC transporter" evidence="7">
    <location>
        <begin position="14"/>
        <end position="244"/>
    </location>
</feature>
<dbReference type="Pfam" id="PF00005">
    <property type="entry name" value="ABC_tran"/>
    <property type="match status" value="1"/>
</dbReference>
<accession>A0A0H3FHI9</accession>
<reference evidence="9" key="1">
    <citation type="submission" date="2011-01" db="EMBL/GenBank/DDBJ databases">
        <title>Complete sequence of plasmid2 of Rahnella sp. Y9602.</title>
        <authorList>
            <consortium name="US DOE Joint Genome Institute"/>
            <person name="Lucas S."/>
            <person name="Copeland A."/>
            <person name="Lapidus A."/>
            <person name="Cheng J.-F."/>
            <person name="Goodwin L."/>
            <person name="Pitluck S."/>
            <person name="Lu M."/>
            <person name="Detter J.C."/>
            <person name="Han C."/>
            <person name="Tapia R."/>
            <person name="Land M."/>
            <person name="Hauser L."/>
            <person name="Kyrpides N."/>
            <person name="Ivanova N."/>
            <person name="Ovchinnikova G."/>
            <person name="Pagani I."/>
            <person name="Sobecky P.A."/>
            <person name="Martinez R.J."/>
            <person name="Woyke T."/>
        </authorList>
    </citation>
    <scope>NUCLEOTIDE SEQUENCE [LARGE SCALE GENOMIC DNA]</scope>
    <source>
        <strain evidence="9">Y9602</strain>
        <plasmid evidence="9">pRAHAQ02</plasmid>
    </source>
</reference>
<evidence type="ECO:0000256" key="5">
    <source>
        <dbReference type="ARBA" id="ARBA00023004"/>
    </source>
</evidence>
<dbReference type="PROSITE" id="PS00211">
    <property type="entry name" value="ABC_TRANSPORTER_1"/>
    <property type="match status" value="1"/>
</dbReference>
<evidence type="ECO:0000256" key="3">
    <source>
        <dbReference type="ARBA" id="ARBA00022741"/>
    </source>
</evidence>
<dbReference type="GO" id="GO:0015697">
    <property type="term" value="P:quaternary ammonium group transport"/>
    <property type="evidence" value="ECO:0007669"/>
    <property type="project" value="UniProtKB-ARBA"/>
</dbReference>
<evidence type="ECO:0000256" key="4">
    <source>
        <dbReference type="ARBA" id="ARBA00022840"/>
    </source>
</evidence>
<dbReference type="GO" id="GO:0005524">
    <property type="term" value="F:ATP binding"/>
    <property type="evidence" value="ECO:0007669"/>
    <property type="project" value="UniProtKB-KW"/>
</dbReference>
<keyword evidence="2" id="KW-0410">Iron transport</keyword>
<evidence type="ECO:0000256" key="6">
    <source>
        <dbReference type="ARBA" id="ARBA00023065"/>
    </source>
</evidence>
<dbReference type="InterPro" id="IPR050093">
    <property type="entry name" value="ABC_SmlMolc_Importer"/>
</dbReference>
<evidence type="ECO:0000313" key="9">
    <source>
        <dbReference type="Proteomes" id="UP000007257"/>
    </source>
</evidence>
<dbReference type="InterPro" id="IPR008995">
    <property type="entry name" value="Mo/tungstate-bd_C_term_dom"/>
</dbReference>